<reference evidence="1 2" key="1">
    <citation type="submission" date="2017-09" db="EMBL/GenBank/DDBJ databases">
        <title>Reassesment of A. cryaerophilus.</title>
        <authorList>
            <person name="Perez-Cataluna A."/>
            <person name="Collado L."/>
            <person name="Salgado O."/>
            <person name="Lefinanco V."/>
            <person name="Figueras M.J."/>
        </authorList>
    </citation>
    <scope>NUCLEOTIDE SEQUENCE [LARGE SCALE GENOMIC DNA]</scope>
    <source>
        <strain evidence="1 2">LMG 10210</strain>
    </source>
</reference>
<sequence length="159" mass="18867">MNKLLKVEYRTLNNWKNGARTELYNLLSSLDYESAKKLLTIGDKESYVRVLENEKYFDSQLDFEKELYPLLLNRDVNIWKKLSKDTSLSKQARIRSAYLYVYLSKDQLKLSFKIDKYKDLFSFFHKSKSEDGDGYARMFGLKNGLDNSRFTQYKNTGIF</sequence>
<accession>A0A2S9T4T5</accession>
<protein>
    <submittedName>
        <fullName evidence="1">Uncharacterized protein</fullName>
    </submittedName>
</protein>
<name>A0A2S9T4T5_9BACT</name>
<dbReference type="AlphaFoldDB" id="A0A2S9T4T5"/>
<comment type="caution">
    <text evidence="1">The sequence shown here is derived from an EMBL/GenBank/DDBJ whole genome shotgun (WGS) entry which is preliminary data.</text>
</comment>
<dbReference type="EMBL" id="NXGE01000006">
    <property type="protein sequence ID" value="PRM93838.1"/>
    <property type="molecule type" value="Genomic_DNA"/>
</dbReference>
<gene>
    <name evidence="1" type="ORF">CJ673_09210</name>
</gene>
<organism evidence="1 2">
    <name type="scientific">Aliarcobacter cryaerophilus</name>
    <dbReference type="NCBI Taxonomy" id="28198"/>
    <lineage>
        <taxon>Bacteria</taxon>
        <taxon>Pseudomonadati</taxon>
        <taxon>Campylobacterota</taxon>
        <taxon>Epsilonproteobacteria</taxon>
        <taxon>Campylobacterales</taxon>
        <taxon>Arcobacteraceae</taxon>
        <taxon>Aliarcobacter</taxon>
    </lineage>
</organism>
<evidence type="ECO:0000313" key="2">
    <source>
        <dbReference type="Proteomes" id="UP000238281"/>
    </source>
</evidence>
<dbReference type="Proteomes" id="UP000238281">
    <property type="component" value="Unassembled WGS sequence"/>
</dbReference>
<dbReference type="RefSeq" id="WP_105915892.1">
    <property type="nucleotide sequence ID" value="NZ_NXGE01000006.1"/>
</dbReference>
<proteinExistence type="predicted"/>
<evidence type="ECO:0000313" key="1">
    <source>
        <dbReference type="EMBL" id="PRM93838.1"/>
    </source>
</evidence>